<feature type="active site" description="Proton acceptor" evidence="4">
    <location>
        <position position="208"/>
    </location>
</feature>
<feature type="active site" description="Nucleophile" evidence="4">
    <location>
        <position position="49"/>
    </location>
</feature>
<dbReference type="GO" id="GO:0016042">
    <property type="term" value="P:lipid catabolic process"/>
    <property type="evidence" value="ECO:0007669"/>
    <property type="project" value="UniProtKB-UniRule"/>
</dbReference>
<dbReference type="InterPro" id="IPR050301">
    <property type="entry name" value="NTE"/>
</dbReference>
<organism evidence="6 7">
    <name type="scientific">Methylobacterium phyllostachyos</name>
    <dbReference type="NCBI Taxonomy" id="582672"/>
    <lineage>
        <taxon>Bacteria</taxon>
        <taxon>Pseudomonadati</taxon>
        <taxon>Pseudomonadota</taxon>
        <taxon>Alphaproteobacteria</taxon>
        <taxon>Hyphomicrobiales</taxon>
        <taxon>Methylobacteriaceae</taxon>
        <taxon>Methylobacterium</taxon>
    </lineage>
</organism>
<protein>
    <submittedName>
        <fullName evidence="6">NTE family protein</fullName>
    </submittedName>
</protein>
<evidence type="ECO:0000313" key="6">
    <source>
        <dbReference type="EMBL" id="SDO57395.1"/>
    </source>
</evidence>
<proteinExistence type="predicted"/>
<dbReference type="Gene3D" id="3.40.1090.10">
    <property type="entry name" value="Cytosolic phospholipase A2 catalytic domain"/>
    <property type="match status" value="2"/>
</dbReference>
<evidence type="ECO:0000256" key="4">
    <source>
        <dbReference type="PROSITE-ProRule" id="PRU01161"/>
    </source>
</evidence>
<feature type="short sequence motif" description="GXGXXG" evidence="4">
    <location>
        <begin position="20"/>
        <end position="25"/>
    </location>
</feature>
<dbReference type="RefSeq" id="WP_091722505.1">
    <property type="nucleotide sequence ID" value="NZ_FNHS01000028.1"/>
</dbReference>
<evidence type="ECO:0000259" key="5">
    <source>
        <dbReference type="PROSITE" id="PS51635"/>
    </source>
</evidence>
<dbReference type="Proteomes" id="UP000198704">
    <property type="component" value="Unassembled WGS sequence"/>
</dbReference>
<dbReference type="OrthoDB" id="9807112at2"/>
<dbReference type="InterPro" id="IPR002641">
    <property type="entry name" value="PNPLA_dom"/>
</dbReference>
<gene>
    <name evidence="6" type="ORF">SAMN05216360_1284</name>
</gene>
<dbReference type="PANTHER" id="PTHR14226">
    <property type="entry name" value="NEUROPATHY TARGET ESTERASE/SWISS CHEESE D.MELANOGASTER"/>
    <property type="match status" value="1"/>
</dbReference>
<accession>A0A1H0KNE7</accession>
<keyword evidence="7" id="KW-1185">Reference proteome</keyword>
<dbReference type="EMBL" id="FNHS01000028">
    <property type="protein sequence ID" value="SDO57395.1"/>
    <property type="molecule type" value="Genomic_DNA"/>
</dbReference>
<dbReference type="Pfam" id="PF01734">
    <property type="entry name" value="Patatin"/>
    <property type="match status" value="1"/>
</dbReference>
<dbReference type="InterPro" id="IPR016035">
    <property type="entry name" value="Acyl_Trfase/lysoPLipase"/>
</dbReference>
<reference evidence="7" key="1">
    <citation type="submission" date="2016-10" db="EMBL/GenBank/DDBJ databases">
        <authorList>
            <person name="Varghese N."/>
            <person name="Submissions S."/>
        </authorList>
    </citation>
    <scope>NUCLEOTIDE SEQUENCE [LARGE SCALE GENOMIC DNA]</scope>
    <source>
        <strain evidence="7">BL47</strain>
    </source>
</reference>
<dbReference type="Pfam" id="PF12536">
    <property type="entry name" value="DUF3734"/>
    <property type="match status" value="1"/>
</dbReference>
<dbReference type="AlphaFoldDB" id="A0A1H0KNE7"/>
<sequence length="376" mass="42014">MNASETLYPSGEASVLVLQGGGALGSYQAGIYEALAAHQTVIDWVAGISIGAINAALIAGNPPDRRVPRLREFWELVSSGLTAKPFVPGEQARAAFNEMSAAWIATFGVPGFFMPRVPPATLYPPGAPEALSLYDTGALKGTLERLVDFDRINRGEVRLSVGAVNVRSGNFIYFDTRTDRIGPEHIMASGALPPGFPPVIIDGEAYWDGGLVSNTPLDYVLDTERQRDLVVYQVDLFSAQGAMPRTLVEAAEREKDIRYSSRTRLNTDKNIEIRKAKRAMRRLIETLPPEMQADDDVTFLRQVTRQNFITMMQLIYRQKSYEGNSKDYEFSRATMLEHWQAGHDDAVRSLRHRRWRERAHNEDGVAVFDLSRHARD</sequence>
<keyword evidence="1 4" id="KW-0378">Hydrolase</keyword>
<feature type="domain" description="PNPLA" evidence="5">
    <location>
        <begin position="16"/>
        <end position="221"/>
    </location>
</feature>
<dbReference type="CDD" id="cd07209">
    <property type="entry name" value="Pat_hypo_Ecoli_Z1214_like"/>
    <property type="match status" value="1"/>
</dbReference>
<dbReference type="GO" id="GO:0016787">
    <property type="term" value="F:hydrolase activity"/>
    <property type="evidence" value="ECO:0007669"/>
    <property type="project" value="UniProtKB-UniRule"/>
</dbReference>
<dbReference type="InterPro" id="IPR021095">
    <property type="entry name" value="DUF3734"/>
</dbReference>
<name>A0A1H0KNE7_9HYPH</name>
<feature type="short sequence motif" description="DGA/G" evidence="4">
    <location>
        <begin position="208"/>
        <end position="210"/>
    </location>
</feature>
<evidence type="ECO:0000256" key="3">
    <source>
        <dbReference type="ARBA" id="ARBA00023098"/>
    </source>
</evidence>
<dbReference type="PANTHER" id="PTHR14226:SF57">
    <property type="entry name" value="BLR7027 PROTEIN"/>
    <property type="match status" value="1"/>
</dbReference>
<dbReference type="PROSITE" id="PS51635">
    <property type="entry name" value="PNPLA"/>
    <property type="match status" value="1"/>
</dbReference>
<keyword evidence="2 4" id="KW-0442">Lipid degradation</keyword>
<evidence type="ECO:0000256" key="2">
    <source>
        <dbReference type="ARBA" id="ARBA00022963"/>
    </source>
</evidence>
<feature type="short sequence motif" description="GXSXG" evidence="4">
    <location>
        <begin position="47"/>
        <end position="51"/>
    </location>
</feature>
<evidence type="ECO:0000313" key="7">
    <source>
        <dbReference type="Proteomes" id="UP000198704"/>
    </source>
</evidence>
<evidence type="ECO:0000256" key="1">
    <source>
        <dbReference type="ARBA" id="ARBA00022801"/>
    </source>
</evidence>
<keyword evidence="3 4" id="KW-0443">Lipid metabolism</keyword>
<dbReference type="STRING" id="582672.SAMN05216360_1284"/>
<dbReference type="SUPFAM" id="SSF52151">
    <property type="entry name" value="FabD/lysophospholipase-like"/>
    <property type="match status" value="1"/>
</dbReference>